<sequence>MTDILDEVLNDQNEEKRLIFFKRLLPIVIIIALIAITIMVINNNNKNKQIENNQKNGDIFVKAVNLEAVQGNKELAISTLENLVGISDTKIKEIALLEQVAIKLSGQQNSEAKDLLSKIIENKEYSEIVTSYARIAWCSLVIDDEKLDIADKEKLVKYLNYFDDENKPFWATANIMKAIWDIKSNMLAEAEKNLRSLVASNNTSDLLKDQAKALLAGLDRAK</sequence>
<evidence type="ECO:0000313" key="2">
    <source>
        <dbReference type="EMBL" id="KJV90224.1"/>
    </source>
</evidence>
<organism evidence="2 3">
    <name type="scientific">Rickettsia bellii str. RML An4</name>
    <dbReference type="NCBI Taxonomy" id="1359193"/>
    <lineage>
        <taxon>Bacteria</taxon>
        <taxon>Pseudomonadati</taxon>
        <taxon>Pseudomonadota</taxon>
        <taxon>Alphaproteobacteria</taxon>
        <taxon>Rickettsiales</taxon>
        <taxon>Rickettsiaceae</taxon>
        <taxon>Rickettsieae</taxon>
        <taxon>Rickettsia</taxon>
        <taxon>belli group</taxon>
    </lineage>
</organism>
<evidence type="ECO:0000256" key="1">
    <source>
        <dbReference type="SAM" id="Phobius"/>
    </source>
</evidence>
<dbReference type="Proteomes" id="UP000033661">
    <property type="component" value="Unassembled WGS sequence"/>
</dbReference>
<dbReference type="Pfam" id="PF10858">
    <property type="entry name" value="DUF2659"/>
    <property type="match status" value="1"/>
</dbReference>
<evidence type="ECO:0008006" key="4">
    <source>
        <dbReference type="Google" id="ProtNLM"/>
    </source>
</evidence>
<dbReference type="AlphaFoldDB" id="A0A0F3QFM1"/>
<comment type="caution">
    <text evidence="2">The sequence shown here is derived from an EMBL/GenBank/DDBJ whole genome shotgun (WGS) entry which is preliminary data.</text>
</comment>
<accession>A0A0F3QFM1</accession>
<evidence type="ECO:0000313" key="3">
    <source>
        <dbReference type="Proteomes" id="UP000033661"/>
    </source>
</evidence>
<dbReference type="RefSeq" id="WP_011476920.1">
    <property type="nucleotide sequence ID" value="NZ_LAOI01000001.1"/>
</dbReference>
<dbReference type="EMBL" id="LAOI01000001">
    <property type="protein sequence ID" value="KJV90224.1"/>
    <property type="molecule type" value="Genomic_DNA"/>
</dbReference>
<dbReference type="PATRIC" id="fig|1359193.3.peg.1186"/>
<keyword evidence="3" id="KW-1185">Reference proteome</keyword>
<dbReference type="InterPro" id="IPR022588">
    <property type="entry name" value="DUF2659"/>
</dbReference>
<name>A0A0F3QFM1_RICBE</name>
<keyword evidence="1" id="KW-1133">Transmembrane helix</keyword>
<feature type="transmembrane region" description="Helical" evidence="1">
    <location>
        <begin position="20"/>
        <end position="41"/>
    </location>
</feature>
<keyword evidence="1" id="KW-0472">Membrane</keyword>
<protein>
    <recommendedName>
        <fullName evidence="4">Tetratricopeptide repeat-like domain-containing protein</fullName>
    </recommendedName>
</protein>
<keyword evidence="1" id="KW-0812">Transmembrane</keyword>
<reference evidence="2 3" key="1">
    <citation type="submission" date="2015-02" db="EMBL/GenBank/DDBJ databases">
        <title>Genome Sequencing of Rickettsiales.</title>
        <authorList>
            <person name="Daugherty S.C."/>
            <person name="Su Q."/>
            <person name="Abolude K."/>
            <person name="Beier-Sexton M."/>
            <person name="Carlyon J.A."/>
            <person name="Carter R."/>
            <person name="Day N.P."/>
            <person name="Dumler S.J."/>
            <person name="Dyachenko V."/>
            <person name="Godinez A."/>
            <person name="Kurtti T.J."/>
            <person name="Lichay M."/>
            <person name="Mullins K.E."/>
            <person name="Ott S."/>
            <person name="Pappas-Brown V."/>
            <person name="Paris D.H."/>
            <person name="Patel P."/>
            <person name="Richards A.L."/>
            <person name="Sadzewicz L."/>
            <person name="Sears K."/>
            <person name="Seidman D."/>
            <person name="Sengamalay N."/>
            <person name="Stenos J."/>
            <person name="Tallon L.J."/>
            <person name="Vincent G."/>
            <person name="Fraser C.M."/>
            <person name="Munderloh U."/>
            <person name="Dunning-Hotopp J.C."/>
        </authorList>
    </citation>
    <scope>NUCLEOTIDE SEQUENCE [LARGE SCALE GENOMIC DNA]</scope>
    <source>
        <strain evidence="2 3">RML An4</strain>
    </source>
</reference>
<proteinExistence type="predicted"/>
<gene>
    <name evidence="2" type="ORF">RBEAN4_1227</name>
</gene>